<name>A0A8T1ZTX2_ARASU</name>
<gene>
    <name evidence="1" type="ORF">ISN44_As10g010520</name>
</gene>
<dbReference type="AlphaFoldDB" id="A0A8T1ZTX2"/>
<proteinExistence type="predicted"/>
<dbReference type="Proteomes" id="UP000694251">
    <property type="component" value="Chromosome 10"/>
</dbReference>
<evidence type="ECO:0000313" key="2">
    <source>
        <dbReference type="Proteomes" id="UP000694251"/>
    </source>
</evidence>
<keyword evidence="2" id="KW-1185">Reference proteome</keyword>
<dbReference type="EMBL" id="JAEFBJ010000010">
    <property type="protein sequence ID" value="KAG7564282.1"/>
    <property type="molecule type" value="Genomic_DNA"/>
</dbReference>
<organism evidence="1 2">
    <name type="scientific">Arabidopsis suecica</name>
    <name type="common">Swedish thale-cress</name>
    <name type="synonym">Cardaminopsis suecica</name>
    <dbReference type="NCBI Taxonomy" id="45249"/>
    <lineage>
        <taxon>Eukaryota</taxon>
        <taxon>Viridiplantae</taxon>
        <taxon>Streptophyta</taxon>
        <taxon>Embryophyta</taxon>
        <taxon>Tracheophyta</taxon>
        <taxon>Spermatophyta</taxon>
        <taxon>Magnoliopsida</taxon>
        <taxon>eudicotyledons</taxon>
        <taxon>Gunneridae</taxon>
        <taxon>Pentapetalae</taxon>
        <taxon>rosids</taxon>
        <taxon>malvids</taxon>
        <taxon>Brassicales</taxon>
        <taxon>Brassicaceae</taxon>
        <taxon>Camelineae</taxon>
        <taxon>Arabidopsis</taxon>
    </lineage>
</organism>
<protein>
    <submittedName>
        <fullName evidence="1">Uncharacterized protein</fullName>
    </submittedName>
</protein>
<reference evidence="1 2" key="1">
    <citation type="submission" date="2020-12" db="EMBL/GenBank/DDBJ databases">
        <title>Concerted genomic and epigenomic changes stabilize Arabidopsis allopolyploids.</title>
        <authorList>
            <person name="Chen Z."/>
        </authorList>
    </citation>
    <scope>NUCLEOTIDE SEQUENCE [LARGE SCALE GENOMIC DNA]</scope>
    <source>
        <strain evidence="1">As9502</strain>
        <tissue evidence="1">Leaf</tissue>
    </source>
</reference>
<accession>A0A8T1ZTX2</accession>
<comment type="caution">
    <text evidence="1">The sequence shown here is derived from an EMBL/GenBank/DDBJ whole genome shotgun (WGS) entry which is preliminary data.</text>
</comment>
<evidence type="ECO:0000313" key="1">
    <source>
        <dbReference type="EMBL" id="KAG7564282.1"/>
    </source>
</evidence>
<sequence length="74" mass="8436">MITYLDNSDFESELLFFCKRKDQSGSGNQGPRQRAAALAALPYAFNSSSALRMREKQSKVQRVHKEMSKMVLVH</sequence>